<accession>A0A2X0ICL2</accession>
<feature type="transmembrane region" description="Helical" evidence="7">
    <location>
        <begin position="423"/>
        <end position="443"/>
    </location>
</feature>
<dbReference type="Pfam" id="PF02687">
    <property type="entry name" value="FtsX"/>
    <property type="match status" value="1"/>
</dbReference>
<dbReference type="Proteomes" id="UP000248889">
    <property type="component" value="Unassembled WGS sequence"/>
</dbReference>
<feature type="transmembrane region" description="Helical" evidence="7">
    <location>
        <begin position="21"/>
        <end position="43"/>
    </location>
</feature>
<dbReference type="EMBL" id="QKYN01000165">
    <property type="protein sequence ID" value="RAG81333.1"/>
    <property type="molecule type" value="Genomic_DNA"/>
</dbReference>
<evidence type="ECO:0000259" key="8">
    <source>
        <dbReference type="Pfam" id="PF02687"/>
    </source>
</evidence>
<feature type="domain" description="ABC3 transporter permease C-terminal" evidence="8">
    <location>
        <begin position="260"/>
        <end position="373"/>
    </location>
</feature>
<dbReference type="OrthoDB" id="3207485at2"/>
<name>A0A2X0ICL2_9ACTN</name>
<dbReference type="AlphaFoldDB" id="A0A2X0ICL2"/>
<dbReference type="RefSeq" id="WP_111506983.1">
    <property type="nucleotide sequence ID" value="NZ_QKYN01000165.1"/>
</dbReference>
<dbReference type="InterPro" id="IPR003838">
    <property type="entry name" value="ABC3_permease_C"/>
</dbReference>
<feature type="transmembrane region" description="Helical" evidence="7">
    <location>
        <begin position="304"/>
        <end position="332"/>
    </location>
</feature>
<feature type="non-terminal residue" evidence="9">
    <location>
        <position position="538"/>
    </location>
</feature>
<comment type="caution">
    <text evidence="9">The sequence shown here is derived from an EMBL/GenBank/DDBJ whole genome shotgun (WGS) entry which is preliminary data.</text>
</comment>
<reference evidence="9 10" key="1">
    <citation type="submission" date="2018-06" db="EMBL/GenBank/DDBJ databases">
        <title>Streptacidiphilus pinicola sp. nov., isolated from pine grove soil.</title>
        <authorList>
            <person name="Roh S.G."/>
            <person name="Park S."/>
            <person name="Kim M.-K."/>
            <person name="Yun B.-R."/>
            <person name="Park J."/>
            <person name="Kim M.J."/>
            <person name="Kim Y.S."/>
            <person name="Kim S.B."/>
        </authorList>
    </citation>
    <scope>NUCLEOTIDE SEQUENCE [LARGE SCALE GENOMIC DNA]</scope>
    <source>
        <strain evidence="9 10">MMS16-CNU450</strain>
    </source>
</reference>
<proteinExistence type="inferred from homology"/>
<sequence length="538" mass="53408">MSALGKVVRAGVGRRRVQTAVTGLAAMMAVTASVLGGSLLVAADAPFEHAFARQNGAHLAVSYDGAKVDAAELTASAHGHGVSASAGPFETATVDPSGVTGLDLPAGMSMSPMTLVGRTDSRGAVDDLSLTSGHWLTGPGQLVVSADYDGPQLSVGQRVHVPDGRGGSRELTVVGVARSVDATADGWAEPSDVAAVAAHGVGYQMLYRFDSAATAAQLAADRAAVTDGLPAGAVSGARTWLDVRDAQASSTGLFLPFLTAFGLLGLAMSVLIVGNVVAGAVGSGTRRIGVLKAIGFTPAQVVRAYLAQALVPAGVGTLLGVLVGDLIATQVLSATEEIYGSSTLAVAPSVDLAVAGGTLLLVALTALVTALRAGRLRTVDALSVGRTAGGGRGRRAARLARALPLPRPVTLGLARPFARPVRALSLVVAVLFGATAVTFAYGLSSSLQRVQDSKSVAADVSVLTSTPPQAAPPGGSAHHGAADPAAVAAAIRAQSGTASFFGAAHTQVTAAGTTGAVAVTAYVGDASGSGSQLVSGRW</sequence>
<dbReference type="InterPro" id="IPR050250">
    <property type="entry name" value="Macrolide_Exporter_MacB"/>
</dbReference>
<gene>
    <name evidence="9" type="ORF">DN069_33310</name>
</gene>
<keyword evidence="5 7" id="KW-0472">Membrane</keyword>
<protein>
    <submittedName>
        <fullName evidence="9">ABC transporter permease</fullName>
    </submittedName>
</protein>
<keyword evidence="4 7" id="KW-1133">Transmembrane helix</keyword>
<feature type="transmembrane region" description="Helical" evidence="7">
    <location>
        <begin position="352"/>
        <end position="371"/>
    </location>
</feature>
<comment type="subcellular location">
    <subcellularLocation>
        <location evidence="1">Cell membrane</location>
        <topology evidence="1">Multi-pass membrane protein</topology>
    </subcellularLocation>
</comment>
<evidence type="ECO:0000256" key="2">
    <source>
        <dbReference type="ARBA" id="ARBA00022475"/>
    </source>
</evidence>
<evidence type="ECO:0000256" key="1">
    <source>
        <dbReference type="ARBA" id="ARBA00004651"/>
    </source>
</evidence>
<evidence type="ECO:0000256" key="6">
    <source>
        <dbReference type="ARBA" id="ARBA00038076"/>
    </source>
</evidence>
<evidence type="ECO:0000313" key="10">
    <source>
        <dbReference type="Proteomes" id="UP000248889"/>
    </source>
</evidence>
<evidence type="ECO:0000313" key="9">
    <source>
        <dbReference type="EMBL" id="RAG81333.1"/>
    </source>
</evidence>
<organism evidence="9 10">
    <name type="scientific">Streptacidiphilus pinicola</name>
    <dbReference type="NCBI Taxonomy" id="2219663"/>
    <lineage>
        <taxon>Bacteria</taxon>
        <taxon>Bacillati</taxon>
        <taxon>Actinomycetota</taxon>
        <taxon>Actinomycetes</taxon>
        <taxon>Kitasatosporales</taxon>
        <taxon>Streptomycetaceae</taxon>
        <taxon>Streptacidiphilus</taxon>
    </lineage>
</organism>
<feature type="transmembrane region" description="Helical" evidence="7">
    <location>
        <begin position="253"/>
        <end position="283"/>
    </location>
</feature>
<evidence type="ECO:0000256" key="3">
    <source>
        <dbReference type="ARBA" id="ARBA00022692"/>
    </source>
</evidence>
<comment type="similarity">
    <text evidence="6">Belongs to the ABC-4 integral membrane protein family.</text>
</comment>
<dbReference type="GO" id="GO:0005886">
    <property type="term" value="C:plasma membrane"/>
    <property type="evidence" value="ECO:0007669"/>
    <property type="project" value="UniProtKB-SubCell"/>
</dbReference>
<evidence type="ECO:0000256" key="5">
    <source>
        <dbReference type="ARBA" id="ARBA00023136"/>
    </source>
</evidence>
<dbReference type="PANTHER" id="PTHR30572">
    <property type="entry name" value="MEMBRANE COMPONENT OF TRANSPORTER-RELATED"/>
    <property type="match status" value="1"/>
</dbReference>
<keyword evidence="2" id="KW-1003">Cell membrane</keyword>
<evidence type="ECO:0000256" key="7">
    <source>
        <dbReference type="SAM" id="Phobius"/>
    </source>
</evidence>
<dbReference type="GO" id="GO:0022857">
    <property type="term" value="F:transmembrane transporter activity"/>
    <property type="evidence" value="ECO:0007669"/>
    <property type="project" value="TreeGrafter"/>
</dbReference>
<evidence type="ECO:0000256" key="4">
    <source>
        <dbReference type="ARBA" id="ARBA00022989"/>
    </source>
</evidence>
<dbReference type="PANTHER" id="PTHR30572:SF4">
    <property type="entry name" value="ABC TRANSPORTER PERMEASE YTRF"/>
    <property type="match status" value="1"/>
</dbReference>
<keyword evidence="3 7" id="KW-0812">Transmembrane</keyword>
<keyword evidence="10" id="KW-1185">Reference proteome</keyword>